<dbReference type="OrthoDB" id="9808348at2"/>
<evidence type="ECO:0000256" key="6">
    <source>
        <dbReference type="HAMAP-Rule" id="MF_00050"/>
    </source>
</evidence>
<gene>
    <name evidence="6" type="primary">tsf</name>
    <name evidence="10" type="ORF">D9V79_00745</name>
</gene>
<dbReference type="SUPFAM" id="SSF46934">
    <property type="entry name" value="UBA-like"/>
    <property type="match status" value="1"/>
</dbReference>
<evidence type="ECO:0000256" key="4">
    <source>
        <dbReference type="ARBA" id="ARBA00022768"/>
    </source>
</evidence>
<dbReference type="InterPro" id="IPR018101">
    <property type="entry name" value="Transl_elong_Ts_CS"/>
</dbReference>
<feature type="domain" description="Translation elongation factor EFTs/EF1B dimerisation" evidence="9">
    <location>
        <begin position="70"/>
        <end position="263"/>
    </location>
</feature>
<keyword evidence="4 6" id="KW-0251">Elongation factor</keyword>
<dbReference type="InterPro" id="IPR036402">
    <property type="entry name" value="EF-Ts_dimer_sf"/>
</dbReference>
<dbReference type="Gene3D" id="1.10.286.20">
    <property type="match status" value="1"/>
</dbReference>
<comment type="function">
    <text evidence="6 7">Associates with the EF-Tu.GDP complex and induces the exchange of GDP to GTP. It remains bound to the aminoacyl-tRNA.EF-Tu.GTP complex up to the GTP hydrolysis stage on the ribosome.</text>
</comment>
<dbReference type="InterPro" id="IPR014039">
    <property type="entry name" value="Transl_elong_EFTs/EF1B_dimer"/>
</dbReference>
<sequence>MNINCNLIKKLRLKTGSGIMDCKKALLHSSGNLEKAIVYLRKNGILKAEKKSLNVALHGVILSKIKNNFGYLIEVNCETDFVAQHEEFIYFAKEVLKQLCIQNIKDINHLRHVCNNKRIDLISKFNENIIIRRYYILQGCFITSYIHGFRIGVLLDTQCSQNSTLMKQIAMHIAASKPDFLHSDDIPISVIKNERQIQLDIVKQSGKSDLISKKIVDGKMKKFINNVVLYEQNFIIDPNKKMKDFLLENNIKILKFIRFELGEII</sequence>
<evidence type="ECO:0000313" key="10">
    <source>
        <dbReference type="EMBL" id="QCI26334.1"/>
    </source>
</evidence>
<dbReference type="Pfam" id="PF00889">
    <property type="entry name" value="EF_TS"/>
    <property type="match status" value="1"/>
</dbReference>
<dbReference type="HAMAP" id="MF_00050">
    <property type="entry name" value="EF_Ts"/>
    <property type="match status" value="1"/>
</dbReference>
<dbReference type="SUPFAM" id="SSF54713">
    <property type="entry name" value="Elongation factor Ts (EF-Ts), dimerisation domain"/>
    <property type="match status" value="1"/>
</dbReference>
<dbReference type="FunFam" id="1.10.8.10:FF:000001">
    <property type="entry name" value="Elongation factor Ts"/>
    <property type="match status" value="1"/>
</dbReference>
<dbReference type="NCBIfam" id="TIGR00116">
    <property type="entry name" value="tsf"/>
    <property type="match status" value="1"/>
</dbReference>
<dbReference type="PROSITE" id="PS01126">
    <property type="entry name" value="EF_TS_1"/>
    <property type="match status" value="1"/>
</dbReference>
<dbReference type="GO" id="GO:0003746">
    <property type="term" value="F:translation elongation factor activity"/>
    <property type="evidence" value="ECO:0007669"/>
    <property type="project" value="UniProtKB-UniRule"/>
</dbReference>
<dbReference type="RefSeq" id="WP_158351736.1">
    <property type="nucleotide sequence ID" value="NZ_CP032998.1"/>
</dbReference>
<dbReference type="PANTHER" id="PTHR11741:SF0">
    <property type="entry name" value="ELONGATION FACTOR TS, MITOCHONDRIAL"/>
    <property type="match status" value="1"/>
</dbReference>
<dbReference type="EMBL" id="CP032998">
    <property type="protein sequence ID" value="QCI26334.1"/>
    <property type="molecule type" value="Genomic_DNA"/>
</dbReference>
<keyword evidence="5 6" id="KW-0648">Protein biosynthesis</keyword>
<keyword evidence="11" id="KW-1185">Reference proteome</keyword>
<accession>A0A4D6YK63</accession>
<dbReference type="AlphaFoldDB" id="A0A4D6YK63"/>
<keyword evidence="3 6" id="KW-0963">Cytoplasm</keyword>
<evidence type="ECO:0000256" key="5">
    <source>
        <dbReference type="ARBA" id="ARBA00022917"/>
    </source>
</evidence>
<protein>
    <recommendedName>
        <fullName evidence="2 6">Elongation factor Ts</fullName>
        <shortName evidence="6">EF-Ts</shortName>
    </recommendedName>
</protein>
<evidence type="ECO:0000259" key="9">
    <source>
        <dbReference type="Pfam" id="PF00889"/>
    </source>
</evidence>
<proteinExistence type="inferred from homology"/>
<reference evidence="10 11" key="1">
    <citation type="submission" date="2018-10" db="EMBL/GenBank/DDBJ databases">
        <title>Comparative functional genomics of the obligate endosymbiont Buchnera aphidicola.</title>
        <authorList>
            <person name="Chong R.A."/>
        </authorList>
    </citation>
    <scope>NUCLEOTIDE SEQUENCE [LARGE SCALE GENOMIC DNA]</scope>
    <source>
        <strain evidence="10 11">Ssp</strain>
    </source>
</reference>
<evidence type="ECO:0000313" key="11">
    <source>
        <dbReference type="Proteomes" id="UP000298636"/>
    </source>
</evidence>
<evidence type="ECO:0000256" key="3">
    <source>
        <dbReference type="ARBA" id="ARBA00022490"/>
    </source>
</evidence>
<feature type="region of interest" description="Involved in Mg(2+) ion dislocation from EF-Tu" evidence="6">
    <location>
        <begin position="79"/>
        <end position="82"/>
    </location>
</feature>
<dbReference type="InterPro" id="IPR001816">
    <property type="entry name" value="Transl_elong_EFTs/EF1B"/>
</dbReference>
<name>A0A4D6YK63_9GAMM</name>
<evidence type="ECO:0000256" key="2">
    <source>
        <dbReference type="ARBA" id="ARBA00016956"/>
    </source>
</evidence>
<dbReference type="PANTHER" id="PTHR11741">
    <property type="entry name" value="ELONGATION FACTOR TS"/>
    <property type="match status" value="1"/>
</dbReference>
<evidence type="ECO:0000256" key="8">
    <source>
        <dbReference type="RuleBase" id="RU000643"/>
    </source>
</evidence>
<dbReference type="InterPro" id="IPR009060">
    <property type="entry name" value="UBA-like_sf"/>
</dbReference>
<dbReference type="Proteomes" id="UP000298636">
    <property type="component" value="Chromosome"/>
</dbReference>
<comment type="similarity">
    <text evidence="1 6 7">Belongs to the EF-Ts family.</text>
</comment>
<evidence type="ECO:0000256" key="1">
    <source>
        <dbReference type="ARBA" id="ARBA00005532"/>
    </source>
</evidence>
<dbReference type="PROSITE" id="PS01127">
    <property type="entry name" value="EF_TS_2"/>
    <property type="match status" value="1"/>
</dbReference>
<dbReference type="CDD" id="cd14275">
    <property type="entry name" value="UBA_EF-Ts"/>
    <property type="match status" value="1"/>
</dbReference>
<dbReference type="Gene3D" id="3.30.479.20">
    <property type="entry name" value="Elongation factor Ts, dimerisation domain"/>
    <property type="match status" value="2"/>
</dbReference>
<comment type="subcellular location">
    <subcellularLocation>
        <location evidence="6 8">Cytoplasm</location>
    </subcellularLocation>
</comment>
<evidence type="ECO:0000256" key="7">
    <source>
        <dbReference type="RuleBase" id="RU000642"/>
    </source>
</evidence>
<dbReference type="GO" id="GO:0005737">
    <property type="term" value="C:cytoplasm"/>
    <property type="evidence" value="ECO:0007669"/>
    <property type="project" value="UniProtKB-SubCell"/>
</dbReference>
<organism evidence="10 11">
    <name type="scientific">Buchnera aphidicola</name>
    <name type="common">Stegophylla sp.</name>
    <dbReference type="NCBI Taxonomy" id="2315800"/>
    <lineage>
        <taxon>Bacteria</taxon>
        <taxon>Pseudomonadati</taxon>
        <taxon>Pseudomonadota</taxon>
        <taxon>Gammaproteobacteria</taxon>
        <taxon>Enterobacterales</taxon>
        <taxon>Erwiniaceae</taxon>
        <taxon>Buchnera</taxon>
    </lineage>
</organism>
<dbReference type="Gene3D" id="1.10.8.10">
    <property type="entry name" value="DNA helicase RuvA subunit, C-terminal domain"/>
    <property type="match status" value="1"/>
</dbReference>